<proteinExistence type="inferred from homology"/>
<feature type="transmembrane region" description="Helical" evidence="10">
    <location>
        <begin position="94"/>
        <end position="112"/>
    </location>
</feature>
<evidence type="ECO:0000256" key="10">
    <source>
        <dbReference type="HAMAP-Rule" id="MF_00454"/>
    </source>
</evidence>
<dbReference type="InterPro" id="IPR003691">
    <property type="entry name" value="FluC"/>
</dbReference>
<comment type="function">
    <text evidence="9 10">Fluoride-specific ion channel. Important for reducing fluoride concentration in the cell, thus reducing its toxicity.</text>
</comment>
<keyword evidence="10" id="KW-0406">Ion transport</keyword>
<evidence type="ECO:0000256" key="7">
    <source>
        <dbReference type="ARBA" id="ARBA00035120"/>
    </source>
</evidence>
<evidence type="ECO:0000256" key="6">
    <source>
        <dbReference type="ARBA" id="ARBA00023303"/>
    </source>
</evidence>
<keyword evidence="10" id="KW-0915">Sodium</keyword>
<organism evidence="11 12">
    <name type="scientific">Kineosporia corallincola</name>
    <dbReference type="NCBI Taxonomy" id="2835133"/>
    <lineage>
        <taxon>Bacteria</taxon>
        <taxon>Bacillati</taxon>
        <taxon>Actinomycetota</taxon>
        <taxon>Actinomycetes</taxon>
        <taxon>Kineosporiales</taxon>
        <taxon>Kineosporiaceae</taxon>
        <taxon>Kineosporia</taxon>
    </lineage>
</organism>
<comment type="caution">
    <text evidence="11">The sequence shown here is derived from an EMBL/GenBank/DDBJ whole genome shotgun (WGS) entry which is preliminary data.</text>
</comment>
<feature type="binding site" evidence="10">
    <location>
        <position position="69"/>
    </location>
    <ligand>
        <name>Na(+)</name>
        <dbReference type="ChEBI" id="CHEBI:29101"/>
        <note>structural</note>
    </ligand>
</feature>
<keyword evidence="3 10" id="KW-0812">Transmembrane</keyword>
<evidence type="ECO:0000313" key="12">
    <source>
        <dbReference type="Proteomes" id="UP001197247"/>
    </source>
</evidence>
<feature type="transmembrane region" description="Helical" evidence="10">
    <location>
        <begin position="61"/>
        <end position="82"/>
    </location>
</feature>
<sequence>MVALGAALGAPCRYLLDRWVQARHDTGLPLGTLLINLTGSALLGLLTGLAAGGAIGSEMLAAAGTGWCGAFTTYSTFSFEAVQLVRRGRAPGAVVYVLVSVVVGLALAWAGVEVGSALS</sequence>
<reference evidence="11 12" key="1">
    <citation type="submission" date="2021-05" db="EMBL/GenBank/DDBJ databases">
        <title>Kineosporia and Streptomyces sp. nov. two new marine actinobacteria isolated from Coral.</title>
        <authorList>
            <person name="Buangrab K."/>
            <person name="Sutthacheep M."/>
            <person name="Yeemin T."/>
            <person name="Harunari E."/>
            <person name="Igarashi Y."/>
            <person name="Kanchanasin P."/>
            <person name="Tanasupawat S."/>
            <person name="Phongsopitanun W."/>
        </authorList>
    </citation>
    <scope>NUCLEOTIDE SEQUENCE [LARGE SCALE GENOMIC DNA]</scope>
    <source>
        <strain evidence="11 12">J2-2</strain>
    </source>
</reference>
<dbReference type="EMBL" id="JAHBAY010000004">
    <property type="protein sequence ID" value="MBT0769807.1"/>
    <property type="molecule type" value="Genomic_DNA"/>
</dbReference>
<evidence type="ECO:0000256" key="2">
    <source>
        <dbReference type="ARBA" id="ARBA00022475"/>
    </source>
</evidence>
<gene>
    <name evidence="10 11" type="primary">crcB</name>
    <name evidence="10" type="synonym">fluC</name>
    <name evidence="11" type="ORF">KIH74_12795</name>
</gene>
<keyword evidence="10" id="KW-0813">Transport</keyword>
<dbReference type="PANTHER" id="PTHR28259">
    <property type="entry name" value="FLUORIDE EXPORT PROTEIN 1-RELATED"/>
    <property type="match status" value="1"/>
</dbReference>
<comment type="similarity">
    <text evidence="7 10">Belongs to the fluoride channel Fluc/FEX (TC 1.A.43) family.</text>
</comment>
<protein>
    <recommendedName>
        <fullName evidence="10">Fluoride-specific ion channel FluC</fullName>
    </recommendedName>
</protein>
<evidence type="ECO:0000256" key="8">
    <source>
        <dbReference type="ARBA" id="ARBA00035585"/>
    </source>
</evidence>
<keyword evidence="4 10" id="KW-1133">Transmembrane helix</keyword>
<accession>A0ABS5TFE4</accession>
<evidence type="ECO:0000256" key="3">
    <source>
        <dbReference type="ARBA" id="ARBA00022692"/>
    </source>
</evidence>
<comment type="activity regulation">
    <text evidence="10">Na(+) is not transported, but it plays an essential structural role and its presence is essential for fluoride channel function.</text>
</comment>
<dbReference type="Proteomes" id="UP001197247">
    <property type="component" value="Unassembled WGS sequence"/>
</dbReference>
<keyword evidence="2 10" id="KW-1003">Cell membrane</keyword>
<dbReference type="Pfam" id="PF02537">
    <property type="entry name" value="CRCB"/>
    <property type="match status" value="1"/>
</dbReference>
<evidence type="ECO:0000256" key="4">
    <source>
        <dbReference type="ARBA" id="ARBA00022989"/>
    </source>
</evidence>
<keyword evidence="10" id="KW-0479">Metal-binding</keyword>
<keyword evidence="5 10" id="KW-0472">Membrane</keyword>
<comment type="catalytic activity">
    <reaction evidence="8">
        <text>fluoride(in) = fluoride(out)</text>
        <dbReference type="Rhea" id="RHEA:76159"/>
        <dbReference type="ChEBI" id="CHEBI:17051"/>
    </reaction>
    <physiologicalReaction direction="left-to-right" evidence="8">
        <dbReference type="Rhea" id="RHEA:76160"/>
    </physiologicalReaction>
</comment>
<feature type="transmembrane region" description="Helical" evidence="10">
    <location>
        <begin position="33"/>
        <end position="55"/>
    </location>
</feature>
<feature type="binding site" evidence="10">
    <location>
        <position position="72"/>
    </location>
    <ligand>
        <name>Na(+)</name>
        <dbReference type="ChEBI" id="CHEBI:29101"/>
        <note>structural</note>
    </ligand>
</feature>
<keyword evidence="12" id="KW-1185">Reference proteome</keyword>
<comment type="subcellular location">
    <subcellularLocation>
        <location evidence="1 10">Cell membrane</location>
        <topology evidence="1 10">Multi-pass membrane protein</topology>
    </subcellularLocation>
</comment>
<dbReference type="PANTHER" id="PTHR28259:SF1">
    <property type="entry name" value="FLUORIDE EXPORT PROTEIN 1-RELATED"/>
    <property type="match status" value="1"/>
</dbReference>
<name>A0ABS5TFE4_9ACTN</name>
<evidence type="ECO:0000256" key="5">
    <source>
        <dbReference type="ARBA" id="ARBA00023136"/>
    </source>
</evidence>
<evidence type="ECO:0000256" key="9">
    <source>
        <dbReference type="ARBA" id="ARBA00049940"/>
    </source>
</evidence>
<evidence type="ECO:0000256" key="1">
    <source>
        <dbReference type="ARBA" id="ARBA00004651"/>
    </source>
</evidence>
<dbReference type="RefSeq" id="WP_214156091.1">
    <property type="nucleotide sequence ID" value="NZ_JAHBAY010000004.1"/>
</dbReference>
<dbReference type="HAMAP" id="MF_00454">
    <property type="entry name" value="FluC"/>
    <property type="match status" value="1"/>
</dbReference>
<dbReference type="NCBIfam" id="TIGR00494">
    <property type="entry name" value="crcB"/>
    <property type="match status" value="1"/>
</dbReference>
<keyword evidence="6 10" id="KW-0407">Ion channel</keyword>
<evidence type="ECO:0000313" key="11">
    <source>
        <dbReference type="EMBL" id="MBT0769807.1"/>
    </source>
</evidence>